<feature type="transmembrane region" description="Helical" evidence="7">
    <location>
        <begin position="64"/>
        <end position="85"/>
    </location>
</feature>
<comment type="similarity">
    <text evidence="2 7">Belongs to the copper transporter (Ctr) (TC 1.A.56) family. SLC31A subfamily.</text>
</comment>
<dbReference type="GO" id="GO:0005375">
    <property type="term" value="F:copper ion transmembrane transporter activity"/>
    <property type="evidence" value="ECO:0007669"/>
    <property type="project" value="UniProtKB-UniRule"/>
</dbReference>
<protein>
    <recommendedName>
        <fullName evidence="7">Copper transport protein</fullName>
    </recommendedName>
</protein>
<gene>
    <name evidence="8" type="ORF">WJX73_002887</name>
</gene>
<evidence type="ECO:0000313" key="9">
    <source>
        <dbReference type="Proteomes" id="UP001465755"/>
    </source>
</evidence>
<accession>A0AAW1NVY9</accession>
<sequence>MDDMNMGNMGMASSPVLTSGTAPAPTNSMSGNGTAAPVHMQMFFYAAEDVTLWLKPWQTENSGSYAGSIVGLIVLCVLQEGITALRTYITSRYQQVASCSDADHHETAGLKSPPASAHSSPLYSPWSARLLWRRMLVSALYWVNIFVAYLLMLAVMTYNVGYLFAVVSGLALGNLIFFHTKASLNGPKSGSTSDFCHVQQ</sequence>
<keyword evidence="6 7" id="KW-0472">Membrane</keyword>
<evidence type="ECO:0000256" key="7">
    <source>
        <dbReference type="RuleBase" id="RU367022"/>
    </source>
</evidence>
<dbReference type="GO" id="GO:0005886">
    <property type="term" value="C:plasma membrane"/>
    <property type="evidence" value="ECO:0007669"/>
    <property type="project" value="TreeGrafter"/>
</dbReference>
<keyword evidence="3 7" id="KW-0812">Transmembrane</keyword>
<feature type="transmembrane region" description="Helical" evidence="7">
    <location>
        <begin position="160"/>
        <end position="178"/>
    </location>
</feature>
<reference evidence="8 9" key="1">
    <citation type="journal article" date="2024" name="Nat. Commun.">
        <title>Phylogenomics reveals the evolutionary origins of lichenization in chlorophyte algae.</title>
        <authorList>
            <person name="Puginier C."/>
            <person name="Libourel C."/>
            <person name="Otte J."/>
            <person name="Skaloud P."/>
            <person name="Haon M."/>
            <person name="Grisel S."/>
            <person name="Petersen M."/>
            <person name="Berrin J.G."/>
            <person name="Delaux P.M."/>
            <person name="Dal Grande F."/>
            <person name="Keller J."/>
        </authorList>
    </citation>
    <scope>NUCLEOTIDE SEQUENCE [LARGE SCALE GENOMIC DNA]</scope>
    <source>
        <strain evidence="8 9">SAG 2036</strain>
    </source>
</reference>
<comment type="caution">
    <text evidence="8">The sequence shown here is derived from an EMBL/GenBank/DDBJ whole genome shotgun (WGS) entry which is preliminary data.</text>
</comment>
<name>A0AAW1NVY9_9CHLO</name>
<proteinExistence type="inferred from homology"/>
<keyword evidence="9" id="KW-1185">Reference proteome</keyword>
<dbReference type="InterPro" id="IPR007274">
    <property type="entry name" value="Cop_transporter"/>
</dbReference>
<comment type="subcellular location">
    <subcellularLocation>
        <location evidence="1 7">Membrane</location>
        <topology evidence="1 7">Multi-pass membrane protein</topology>
    </subcellularLocation>
</comment>
<dbReference type="EMBL" id="JALJOQ010000091">
    <property type="protein sequence ID" value="KAK9799328.1"/>
    <property type="molecule type" value="Genomic_DNA"/>
</dbReference>
<dbReference type="Pfam" id="PF04145">
    <property type="entry name" value="Ctr"/>
    <property type="match status" value="1"/>
</dbReference>
<evidence type="ECO:0000256" key="1">
    <source>
        <dbReference type="ARBA" id="ARBA00004141"/>
    </source>
</evidence>
<evidence type="ECO:0000313" key="8">
    <source>
        <dbReference type="EMBL" id="KAK9799328.1"/>
    </source>
</evidence>
<dbReference type="AlphaFoldDB" id="A0AAW1NVY9"/>
<keyword evidence="7" id="KW-0406">Ion transport</keyword>
<keyword evidence="7" id="KW-0186">Copper</keyword>
<evidence type="ECO:0000256" key="5">
    <source>
        <dbReference type="ARBA" id="ARBA00022989"/>
    </source>
</evidence>
<feature type="transmembrane region" description="Helical" evidence="7">
    <location>
        <begin position="135"/>
        <end position="154"/>
    </location>
</feature>
<evidence type="ECO:0000256" key="3">
    <source>
        <dbReference type="ARBA" id="ARBA00022692"/>
    </source>
</evidence>
<evidence type="ECO:0000256" key="2">
    <source>
        <dbReference type="ARBA" id="ARBA00006921"/>
    </source>
</evidence>
<dbReference type="Proteomes" id="UP001465755">
    <property type="component" value="Unassembled WGS sequence"/>
</dbReference>
<dbReference type="PANTHER" id="PTHR12483:SF27">
    <property type="entry name" value="COPPER TRANSPORT PROTEIN CTR1"/>
    <property type="match status" value="1"/>
</dbReference>
<dbReference type="PANTHER" id="PTHR12483">
    <property type="entry name" value="SOLUTE CARRIER FAMILY 31 COPPER TRANSPORTERS"/>
    <property type="match status" value="1"/>
</dbReference>
<keyword evidence="4 7" id="KW-0187">Copper transport</keyword>
<organism evidence="8 9">
    <name type="scientific">Symbiochloris irregularis</name>
    <dbReference type="NCBI Taxonomy" id="706552"/>
    <lineage>
        <taxon>Eukaryota</taxon>
        <taxon>Viridiplantae</taxon>
        <taxon>Chlorophyta</taxon>
        <taxon>core chlorophytes</taxon>
        <taxon>Trebouxiophyceae</taxon>
        <taxon>Trebouxiales</taxon>
        <taxon>Trebouxiaceae</taxon>
        <taxon>Symbiochloris</taxon>
    </lineage>
</organism>
<keyword evidence="7" id="KW-0813">Transport</keyword>
<evidence type="ECO:0000256" key="6">
    <source>
        <dbReference type="ARBA" id="ARBA00023136"/>
    </source>
</evidence>
<evidence type="ECO:0000256" key="4">
    <source>
        <dbReference type="ARBA" id="ARBA00022796"/>
    </source>
</evidence>
<keyword evidence="5 7" id="KW-1133">Transmembrane helix</keyword>